<feature type="signal peptide" evidence="1">
    <location>
        <begin position="1"/>
        <end position="24"/>
    </location>
</feature>
<dbReference type="EMBL" id="CAKMMG010000011">
    <property type="protein sequence ID" value="CAH1221731.1"/>
    <property type="molecule type" value="Genomic_DNA"/>
</dbReference>
<dbReference type="Pfam" id="PF07833">
    <property type="entry name" value="Cu_amine_oxidN1"/>
    <property type="match status" value="1"/>
</dbReference>
<dbReference type="RefSeq" id="WP_236336892.1">
    <property type="nucleotide sequence ID" value="NZ_CAKMMG010000011.1"/>
</dbReference>
<accession>A0ABN8H3M3</accession>
<dbReference type="SUPFAM" id="SSF55383">
    <property type="entry name" value="Copper amine oxidase, domain N"/>
    <property type="match status" value="1"/>
</dbReference>
<dbReference type="InterPro" id="IPR012854">
    <property type="entry name" value="Cu_amine_oxidase-like_N"/>
</dbReference>
<sequence length="378" mass="40915">MRKWKLTIGILAAAIALSPGSVSAAAGSHILLNYKETLLGSSQVVTGGTTLVPLQQLAQTMGYALSWNQSTKSAKLVRPGREVTVTAGVITSTIDGKASALTKAPRIQKGKIYVPLVSAVSALGGKTVYDKSSDSLNIVDELRYSVASAQGRFYWVSQKNGDVFYSASVAGKPVLIGELPFADLPYTHALEIKNVGKVSDLLLLTDNHYAMFNDFSNGYQALIQGGRILKQMDYHYSGTSYVRAPQLKTTQLYMIDGGNIQYINSDGSLGKLFDLETITGTEGNFSVEYAAEDIILVRLMTNTRLYAIHTASGLSTNLSEKLISSGDRKEWDQADGADSFILSKMLVLKKREGNVMTFTYATLPDGKVKTVTYNVTSQ</sequence>
<comment type="caution">
    <text evidence="3">The sequence shown here is derived from an EMBL/GenBank/DDBJ whole genome shotgun (WGS) entry which is preliminary data.</text>
</comment>
<feature type="chain" id="PRO_5045432064" description="Copper amine oxidase-like N-terminal domain-containing protein" evidence="1">
    <location>
        <begin position="25"/>
        <end position="378"/>
    </location>
</feature>
<dbReference type="InterPro" id="IPR036582">
    <property type="entry name" value="Mao_N_sf"/>
</dbReference>
<evidence type="ECO:0000313" key="4">
    <source>
        <dbReference type="Proteomes" id="UP000838324"/>
    </source>
</evidence>
<gene>
    <name evidence="3" type="ORF">PAECIP111892_05030</name>
</gene>
<reference evidence="3" key="1">
    <citation type="submission" date="2022-01" db="EMBL/GenBank/DDBJ databases">
        <authorList>
            <person name="Criscuolo A."/>
        </authorList>
    </citation>
    <scope>NUCLEOTIDE SEQUENCE</scope>
    <source>
        <strain evidence="3">CIP111892</strain>
    </source>
</reference>
<dbReference type="Gene3D" id="3.30.457.10">
    <property type="entry name" value="Copper amine oxidase-like, N-terminal domain"/>
    <property type="match status" value="1"/>
</dbReference>
<evidence type="ECO:0000313" key="3">
    <source>
        <dbReference type="EMBL" id="CAH1221731.1"/>
    </source>
</evidence>
<feature type="domain" description="Copper amine oxidase-like N-terminal" evidence="2">
    <location>
        <begin position="40"/>
        <end position="135"/>
    </location>
</feature>
<proteinExistence type="predicted"/>
<protein>
    <recommendedName>
        <fullName evidence="2">Copper amine oxidase-like N-terminal domain-containing protein</fullName>
    </recommendedName>
</protein>
<keyword evidence="4" id="KW-1185">Reference proteome</keyword>
<keyword evidence="1" id="KW-0732">Signal</keyword>
<dbReference type="Proteomes" id="UP000838324">
    <property type="component" value="Unassembled WGS sequence"/>
</dbReference>
<evidence type="ECO:0000256" key="1">
    <source>
        <dbReference type="SAM" id="SignalP"/>
    </source>
</evidence>
<evidence type="ECO:0000259" key="2">
    <source>
        <dbReference type="Pfam" id="PF07833"/>
    </source>
</evidence>
<organism evidence="3 4">
    <name type="scientific">Paenibacillus auburnensis</name>
    <dbReference type="NCBI Taxonomy" id="2905649"/>
    <lineage>
        <taxon>Bacteria</taxon>
        <taxon>Bacillati</taxon>
        <taxon>Bacillota</taxon>
        <taxon>Bacilli</taxon>
        <taxon>Bacillales</taxon>
        <taxon>Paenibacillaceae</taxon>
        <taxon>Paenibacillus</taxon>
    </lineage>
</organism>
<name>A0ABN8H3M3_9BACL</name>